<evidence type="ECO:0000259" key="2">
    <source>
        <dbReference type="Pfam" id="PF13864"/>
    </source>
</evidence>
<protein>
    <recommendedName>
        <fullName evidence="2">Enkurin domain-containing protein</fullName>
    </recommendedName>
</protein>
<organism evidence="3 4">
    <name type="scientific">Cafeteria roenbergensis</name>
    <name type="common">Marine flagellate</name>
    <dbReference type="NCBI Taxonomy" id="33653"/>
    <lineage>
        <taxon>Eukaryota</taxon>
        <taxon>Sar</taxon>
        <taxon>Stramenopiles</taxon>
        <taxon>Bigyra</taxon>
        <taxon>Opalozoa</taxon>
        <taxon>Bicosoecida</taxon>
        <taxon>Cafeteriaceae</taxon>
        <taxon>Cafeteria</taxon>
    </lineage>
</organism>
<dbReference type="Pfam" id="PF13864">
    <property type="entry name" value="Enkurin"/>
    <property type="match status" value="1"/>
</dbReference>
<gene>
    <name evidence="3" type="ORF">FNF28_05487</name>
</gene>
<feature type="domain" description="Enkurin" evidence="2">
    <location>
        <begin position="61"/>
        <end position="148"/>
    </location>
</feature>
<reference evidence="3 4" key="1">
    <citation type="submission" date="2019-07" db="EMBL/GenBank/DDBJ databases">
        <title>Genomes of Cafeteria roenbergensis.</title>
        <authorList>
            <person name="Fischer M.G."/>
            <person name="Hackl T."/>
            <person name="Roman M."/>
        </authorList>
    </citation>
    <scope>NUCLEOTIDE SEQUENCE [LARGE SCALE GENOMIC DNA]</scope>
    <source>
        <strain evidence="3 4">RCC970-E3</strain>
    </source>
</reference>
<proteinExistence type="predicted"/>
<accession>A0A5A8D8Q5</accession>
<sequence length="191" mass="20764">MAHAQLRGDAVASLIAFQAPEQAPRRKAAPQRDFAKENMRAVKDIARARRAAGLRAVAERRAKPDPFKLKRFTVGVESKVGPLMARPSSARMSADKQSRLFSALRQSEQELCAELLTLPLASDAPKVVRRRAELEGRLAEVQEAAAVFAGDVVFEDVEQLDDAEAGGSAGDHRRARQVRDAGRLANVGSQL</sequence>
<dbReference type="EMBL" id="VLTL01000112">
    <property type="protein sequence ID" value="KAA0160291.1"/>
    <property type="molecule type" value="Genomic_DNA"/>
</dbReference>
<evidence type="ECO:0000313" key="4">
    <source>
        <dbReference type="Proteomes" id="UP000324907"/>
    </source>
</evidence>
<comment type="caution">
    <text evidence="3">The sequence shown here is derived from an EMBL/GenBank/DDBJ whole genome shotgun (WGS) entry which is preliminary data.</text>
</comment>
<feature type="region of interest" description="Disordered" evidence="1">
    <location>
        <begin position="163"/>
        <end position="191"/>
    </location>
</feature>
<name>A0A5A8D8Q5_CAFRO</name>
<dbReference type="InterPro" id="IPR027012">
    <property type="entry name" value="Enkurin_dom"/>
</dbReference>
<dbReference type="AlphaFoldDB" id="A0A5A8D8Q5"/>
<evidence type="ECO:0000256" key="1">
    <source>
        <dbReference type="SAM" id="MobiDB-lite"/>
    </source>
</evidence>
<evidence type="ECO:0000313" key="3">
    <source>
        <dbReference type="EMBL" id="KAA0160291.1"/>
    </source>
</evidence>
<dbReference type="Proteomes" id="UP000324907">
    <property type="component" value="Unassembled WGS sequence"/>
</dbReference>